<comment type="caution">
    <text evidence="2">The sequence shown here is derived from an EMBL/GenBank/DDBJ whole genome shotgun (WGS) entry which is preliminary data.</text>
</comment>
<gene>
    <name evidence="2" type="ORF">SAMN04488009_0459</name>
</gene>
<dbReference type="SUPFAM" id="SSF49452">
    <property type="entry name" value="Starch-binding domain-like"/>
    <property type="match status" value="1"/>
</dbReference>
<evidence type="ECO:0000313" key="2">
    <source>
        <dbReference type="EMBL" id="SNR26110.1"/>
    </source>
</evidence>
<keyword evidence="3" id="KW-1185">Reference proteome</keyword>
<organism evidence="2 3">
    <name type="scientific">Maribacter sedimenticola</name>
    <dbReference type="NCBI Taxonomy" id="228956"/>
    <lineage>
        <taxon>Bacteria</taxon>
        <taxon>Pseudomonadati</taxon>
        <taxon>Bacteroidota</taxon>
        <taxon>Flavobacteriia</taxon>
        <taxon>Flavobacteriales</taxon>
        <taxon>Flavobacteriaceae</taxon>
        <taxon>Maribacter</taxon>
    </lineage>
</organism>
<feature type="chain" id="PRO_5047153540" evidence="1">
    <location>
        <begin position="19"/>
        <end position="118"/>
    </location>
</feature>
<sequence>MKRLVLLFAMLIGSLVSAQETSAIQGQILDAELFNEPLLMATVTIKNTSLSTHTNFRGNFEFDNLTPGSYQLLVQFLGYEPIELPVTVASGETKNIQASLKAKTMSMADLSAQKTSSR</sequence>
<dbReference type="InterPro" id="IPR013784">
    <property type="entry name" value="Carb-bd-like_fold"/>
</dbReference>
<evidence type="ECO:0000256" key="1">
    <source>
        <dbReference type="SAM" id="SignalP"/>
    </source>
</evidence>
<name>A0ABY1SCS9_9FLAO</name>
<dbReference type="EMBL" id="FZNV01000001">
    <property type="protein sequence ID" value="SNR26110.1"/>
    <property type="molecule type" value="Genomic_DNA"/>
</dbReference>
<reference evidence="2 3" key="1">
    <citation type="submission" date="2017-06" db="EMBL/GenBank/DDBJ databases">
        <authorList>
            <person name="Varghese N."/>
            <person name="Submissions S."/>
        </authorList>
    </citation>
    <scope>NUCLEOTIDE SEQUENCE [LARGE SCALE GENOMIC DNA]</scope>
    <source>
        <strain evidence="2 3">DSM 19840</strain>
    </source>
</reference>
<accession>A0ABY1SCS9</accession>
<keyword evidence="1" id="KW-0732">Signal</keyword>
<protein>
    <submittedName>
        <fullName evidence="2">CarboxypepD_reg-like domain-containing protein</fullName>
    </submittedName>
</protein>
<evidence type="ECO:0000313" key="3">
    <source>
        <dbReference type="Proteomes" id="UP000198337"/>
    </source>
</evidence>
<dbReference type="Pfam" id="PF13715">
    <property type="entry name" value="CarbopepD_reg_2"/>
    <property type="match status" value="1"/>
</dbReference>
<feature type="signal peptide" evidence="1">
    <location>
        <begin position="1"/>
        <end position="18"/>
    </location>
</feature>
<dbReference type="Proteomes" id="UP000198337">
    <property type="component" value="Unassembled WGS sequence"/>
</dbReference>
<dbReference type="RefSeq" id="WP_089258683.1">
    <property type="nucleotide sequence ID" value="NZ_FZNV01000001.1"/>
</dbReference>
<proteinExistence type="predicted"/>
<dbReference type="Gene3D" id="2.60.40.1120">
    <property type="entry name" value="Carboxypeptidase-like, regulatory domain"/>
    <property type="match status" value="1"/>
</dbReference>